<feature type="region of interest" description="Disordered" evidence="1">
    <location>
        <begin position="1"/>
        <end position="34"/>
    </location>
</feature>
<evidence type="ECO:0008006" key="4">
    <source>
        <dbReference type="Google" id="ProtNLM"/>
    </source>
</evidence>
<reference evidence="2 3" key="1">
    <citation type="journal article" date="2020" name="Microorganisms">
        <title>Osmotic Adaptation and Compatible Solute Biosynthesis of Phototrophic Bacteria as Revealed from Genome Analyses.</title>
        <authorList>
            <person name="Imhoff J.F."/>
            <person name="Rahn T."/>
            <person name="Kunzel S."/>
            <person name="Keller A."/>
            <person name="Neulinger S.C."/>
        </authorList>
    </citation>
    <scope>NUCLEOTIDE SEQUENCE [LARGE SCALE GENOMIC DNA]</scope>
    <source>
        <strain evidence="2 3">DSM 6210</strain>
    </source>
</reference>
<proteinExistence type="predicted"/>
<evidence type="ECO:0000256" key="1">
    <source>
        <dbReference type="SAM" id="MobiDB-lite"/>
    </source>
</evidence>
<dbReference type="InterPro" id="IPR043504">
    <property type="entry name" value="Peptidase_S1_PA_chymotrypsin"/>
</dbReference>
<keyword evidence="3" id="KW-1185">Reference proteome</keyword>
<comment type="caution">
    <text evidence="2">The sequence shown here is derived from an EMBL/GenBank/DDBJ whole genome shotgun (WGS) entry which is preliminary data.</text>
</comment>
<evidence type="ECO:0000313" key="2">
    <source>
        <dbReference type="EMBL" id="MBK1632625.1"/>
    </source>
</evidence>
<protein>
    <recommendedName>
        <fullName evidence="4">Trypsin-like peptidase domain-containing protein</fullName>
    </recommendedName>
</protein>
<sequence>MAPGRRNEAPVHGPPRSAAEPSRHRGPQQLSRTTVGAYKTCIEVAWCGEDADPAAIGYVRVERAVGGTAPGSSGSGLFGAGGLVLRTNLGGSDAEAFDYYGRPSAPHSHELATGLGRSEDKPISTALKPTPKQIP</sequence>
<dbReference type="EMBL" id="NRRV01000053">
    <property type="protein sequence ID" value="MBK1632625.1"/>
    <property type="molecule type" value="Genomic_DNA"/>
</dbReference>
<organism evidence="2 3">
    <name type="scientific">Thiohalocapsa halophila</name>
    <dbReference type="NCBI Taxonomy" id="69359"/>
    <lineage>
        <taxon>Bacteria</taxon>
        <taxon>Pseudomonadati</taxon>
        <taxon>Pseudomonadota</taxon>
        <taxon>Gammaproteobacteria</taxon>
        <taxon>Chromatiales</taxon>
        <taxon>Chromatiaceae</taxon>
        <taxon>Thiohalocapsa</taxon>
    </lineage>
</organism>
<name>A0ABS1CL14_9GAMM</name>
<evidence type="ECO:0000313" key="3">
    <source>
        <dbReference type="Proteomes" id="UP000748752"/>
    </source>
</evidence>
<dbReference type="Gene3D" id="2.40.10.10">
    <property type="entry name" value="Trypsin-like serine proteases"/>
    <property type="match status" value="1"/>
</dbReference>
<feature type="region of interest" description="Disordered" evidence="1">
    <location>
        <begin position="101"/>
        <end position="135"/>
    </location>
</feature>
<accession>A0ABS1CL14</accession>
<dbReference type="Proteomes" id="UP000748752">
    <property type="component" value="Unassembled WGS sequence"/>
</dbReference>
<gene>
    <name evidence="2" type="ORF">CKO31_18130</name>
</gene>